<dbReference type="STRING" id="1423792.FD09_GL001041"/>
<dbReference type="RefSeq" id="WP_057822184.1">
    <property type="nucleotide sequence ID" value="NZ_AZEC01000016.1"/>
</dbReference>
<proteinExistence type="predicted"/>
<sequence length="181" mass="19313">MRTLGKGVLAALAVLAALSVALPIAGILIIIAAAIAVGVTGVALVFTAVVVGLVFVLLPLIIGGVLLFLYSKTFHHVRVTVKDDAGVANYELAMDVSFRPLYREFRQRYKPLRRQGQSMNEAGTAAFFQVVNEIVRPRLVAAVRAAYSDADAERVAMAPAEDLDVDVTTKAGYHKGGNAYN</sequence>
<dbReference type="EMBL" id="AZEC01000016">
    <property type="protein sequence ID" value="KRL09998.1"/>
    <property type="molecule type" value="Genomic_DNA"/>
</dbReference>
<evidence type="ECO:0000313" key="3">
    <source>
        <dbReference type="Proteomes" id="UP000051330"/>
    </source>
</evidence>
<keyword evidence="1" id="KW-1133">Transmembrane helix</keyword>
<keyword evidence="1" id="KW-0812">Transmembrane</keyword>
<evidence type="ECO:0000256" key="1">
    <source>
        <dbReference type="SAM" id="Phobius"/>
    </source>
</evidence>
<dbReference type="Proteomes" id="UP000051330">
    <property type="component" value="Unassembled WGS sequence"/>
</dbReference>
<reference evidence="2 3" key="1">
    <citation type="journal article" date="2015" name="Genome Announc.">
        <title>Expanding the biotechnology potential of lactobacilli through comparative genomics of 213 strains and associated genera.</title>
        <authorList>
            <person name="Sun Z."/>
            <person name="Harris H.M."/>
            <person name="McCann A."/>
            <person name="Guo C."/>
            <person name="Argimon S."/>
            <person name="Zhang W."/>
            <person name="Yang X."/>
            <person name="Jeffery I.B."/>
            <person name="Cooney J.C."/>
            <person name="Kagawa T.F."/>
            <person name="Liu W."/>
            <person name="Song Y."/>
            <person name="Salvetti E."/>
            <person name="Wrobel A."/>
            <person name="Rasinkangas P."/>
            <person name="Parkhill J."/>
            <person name="Rea M.C."/>
            <person name="O'Sullivan O."/>
            <person name="Ritari J."/>
            <person name="Douillard F.P."/>
            <person name="Paul Ross R."/>
            <person name="Yang R."/>
            <person name="Briner A.E."/>
            <person name="Felis G.E."/>
            <person name="de Vos W.M."/>
            <person name="Barrangou R."/>
            <person name="Klaenhammer T.R."/>
            <person name="Caufield P.W."/>
            <person name="Cui Y."/>
            <person name="Zhang H."/>
            <person name="O'Toole P.W."/>
        </authorList>
    </citation>
    <scope>NUCLEOTIDE SEQUENCE [LARGE SCALE GENOMIC DNA]</scope>
    <source>
        <strain evidence="2 3">DSM 12744</strain>
    </source>
</reference>
<feature type="transmembrane region" description="Helical" evidence="1">
    <location>
        <begin position="7"/>
        <end position="37"/>
    </location>
</feature>
<dbReference type="AlphaFoldDB" id="A0A0R1MPS8"/>
<gene>
    <name evidence="2" type="ORF">FD09_GL001041</name>
</gene>
<accession>A0A0R1MPS8</accession>
<keyword evidence="1" id="KW-0472">Membrane</keyword>
<name>A0A0R1MPS8_9LACO</name>
<evidence type="ECO:0000313" key="2">
    <source>
        <dbReference type="EMBL" id="KRL09998.1"/>
    </source>
</evidence>
<comment type="caution">
    <text evidence="2">The sequence shown here is derived from an EMBL/GenBank/DDBJ whole genome shotgun (WGS) entry which is preliminary data.</text>
</comment>
<organism evidence="2 3">
    <name type="scientific">Schleiferilactobacillus perolens DSM 12744</name>
    <dbReference type="NCBI Taxonomy" id="1423792"/>
    <lineage>
        <taxon>Bacteria</taxon>
        <taxon>Bacillati</taxon>
        <taxon>Bacillota</taxon>
        <taxon>Bacilli</taxon>
        <taxon>Lactobacillales</taxon>
        <taxon>Lactobacillaceae</taxon>
        <taxon>Schleiferilactobacillus</taxon>
    </lineage>
</organism>
<protein>
    <submittedName>
        <fullName evidence="2">Uncharacterized protein</fullName>
    </submittedName>
</protein>
<dbReference type="PATRIC" id="fig|1423792.3.peg.1063"/>
<keyword evidence="3" id="KW-1185">Reference proteome</keyword>
<feature type="transmembrane region" description="Helical" evidence="1">
    <location>
        <begin position="43"/>
        <end position="70"/>
    </location>
</feature>